<keyword evidence="1" id="KW-0472">Membrane</keyword>
<evidence type="ECO:0000256" key="1">
    <source>
        <dbReference type="SAM" id="Phobius"/>
    </source>
</evidence>
<dbReference type="EMBL" id="AGNL01041177">
    <property type="protein sequence ID" value="EJK51703.1"/>
    <property type="molecule type" value="Genomic_DNA"/>
</dbReference>
<evidence type="ECO:0000313" key="2">
    <source>
        <dbReference type="EMBL" id="EJK51703.1"/>
    </source>
</evidence>
<keyword evidence="1" id="KW-0812">Transmembrane</keyword>
<dbReference type="Proteomes" id="UP000266841">
    <property type="component" value="Unassembled WGS sequence"/>
</dbReference>
<organism evidence="2 3">
    <name type="scientific">Thalassiosira oceanica</name>
    <name type="common">Marine diatom</name>
    <dbReference type="NCBI Taxonomy" id="159749"/>
    <lineage>
        <taxon>Eukaryota</taxon>
        <taxon>Sar</taxon>
        <taxon>Stramenopiles</taxon>
        <taxon>Ochrophyta</taxon>
        <taxon>Bacillariophyta</taxon>
        <taxon>Coscinodiscophyceae</taxon>
        <taxon>Thalassiosirophycidae</taxon>
        <taxon>Thalassiosirales</taxon>
        <taxon>Thalassiosiraceae</taxon>
        <taxon>Thalassiosira</taxon>
    </lineage>
</organism>
<sequence length="201" mass="21326">MHEKPSAVRLLVRAFSRDDAVSSGNLTLLSTDATLSVAAASPEDDDTAARALSASFFFFFFLLFTSSLMSSRVILSIRGVHQPLDETALCACTFAVFMPNQLVGQTSDHDATYIACSTVEFAILGWSRRNRRFALASACTAAARPLRLCCAAPRCVLIAAPAAAAASPRSSGALGHRCIHVDRMAGRDGAKLGLHCQFGAD</sequence>
<reference evidence="2 3" key="1">
    <citation type="journal article" date="2012" name="Genome Biol.">
        <title>Genome and low-iron response of an oceanic diatom adapted to chronic iron limitation.</title>
        <authorList>
            <person name="Lommer M."/>
            <person name="Specht M."/>
            <person name="Roy A.S."/>
            <person name="Kraemer L."/>
            <person name="Andreson R."/>
            <person name="Gutowska M.A."/>
            <person name="Wolf J."/>
            <person name="Bergner S.V."/>
            <person name="Schilhabel M.B."/>
            <person name="Klostermeier U.C."/>
            <person name="Beiko R.G."/>
            <person name="Rosenstiel P."/>
            <person name="Hippler M."/>
            <person name="Laroche J."/>
        </authorList>
    </citation>
    <scope>NUCLEOTIDE SEQUENCE [LARGE SCALE GENOMIC DNA]</scope>
    <source>
        <strain evidence="2 3">CCMP1005</strain>
    </source>
</reference>
<accession>K0RDD7</accession>
<gene>
    <name evidence="2" type="ORF">THAOC_29103</name>
</gene>
<comment type="caution">
    <text evidence="2">The sequence shown here is derived from an EMBL/GenBank/DDBJ whole genome shotgun (WGS) entry which is preliminary data.</text>
</comment>
<name>K0RDD7_THAOC</name>
<dbReference type="AlphaFoldDB" id="K0RDD7"/>
<keyword evidence="1" id="KW-1133">Transmembrane helix</keyword>
<feature type="transmembrane region" description="Helical" evidence="1">
    <location>
        <begin position="51"/>
        <end position="69"/>
    </location>
</feature>
<protein>
    <submittedName>
        <fullName evidence="2">Uncharacterized protein</fullName>
    </submittedName>
</protein>
<proteinExistence type="predicted"/>
<evidence type="ECO:0000313" key="3">
    <source>
        <dbReference type="Proteomes" id="UP000266841"/>
    </source>
</evidence>
<keyword evidence="3" id="KW-1185">Reference proteome</keyword>